<sequence>MSASAWPARPAGPVMRIGPALAVLVPAPADDAPGGGHLRITAAAAALRAATGRDDIRIHRRPSGRPALAPPYPELGVSLSRRAGMLLAAFAPDGLVGADIELDGPDSPSAPAAFAADHYSEGEAAAVGRLSGPGARDLCHRLWAAKEAVLKMSGRGVYDGLAEPDLTPHLHALARDGVAVALPAGPGLPSLRLGVRRLEGPAIGTAYCALAYAAA</sequence>
<evidence type="ECO:0000259" key="2">
    <source>
        <dbReference type="Pfam" id="PF01648"/>
    </source>
</evidence>
<dbReference type="Pfam" id="PF01648">
    <property type="entry name" value="ACPS"/>
    <property type="match status" value="1"/>
</dbReference>
<dbReference type="InterPro" id="IPR037143">
    <property type="entry name" value="4-PPantetheinyl_Trfase_dom_sf"/>
</dbReference>
<keyword evidence="1 3" id="KW-0808">Transferase</keyword>
<accession>A0ABU0J4A5</accession>
<dbReference type="EC" id="2.7.8.-" evidence="3"/>
<dbReference type="RefSeq" id="WP_307271307.1">
    <property type="nucleotide sequence ID" value="NZ_JAUSVX010000003.1"/>
</dbReference>
<name>A0ABU0J4A5_9HYPH</name>
<keyword evidence="4" id="KW-1185">Reference proteome</keyword>
<evidence type="ECO:0000313" key="4">
    <source>
        <dbReference type="Proteomes" id="UP001242480"/>
    </source>
</evidence>
<reference evidence="3 4" key="1">
    <citation type="submission" date="2023-07" db="EMBL/GenBank/DDBJ databases">
        <title>Genomic Encyclopedia of Type Strains, Phase IV (KMG-IV): sequencing the most valuable type-strain genomes for metagenomic binning, comparative biology and taxonomic classification.</title>
        <authorList>
            <person name="Goeker M."/>
        </authorList>
    </citation>
    <scope>NUCLEOTIDE SEQUENCE [LARGE SCALE GENOMIC DNA]</scope>
    <source>
        <strain evidence="3 4">DSM 19619</strain>
    </source>
</reference>
<dbReference type="GO" id="GO:0016740">
    <property type="term" value="F:transferase activity"/>
    <property type="evidence" value="ECO:0007669"/>
    <property type="project" value="UniProtKB-KW"/>
</dbReference>
<dbReference type="Gene3D" id="3.90.470.20">
    <property type="entry name" value="4'-phosphopantetheinyl transferase domain"/>
    <property type="match status" value="1"/>
</dbReference>
<evidence type="ECO:0000313" key="3">
    <source>
        <dbReference type="EMBL" id="MDQ0469098.1"/>
    </source>
</evidence>
<proteinExistence type="predicted"/>
<evidence type="ECO:0000256" key="1">
    <source>
        <dbReference type="ARBA" id="ARBA00022679"/>
    </source>
</evidence>
<protein>
    <submittedName>
        <fullName evidence="3">4'-phosphopantetheinyl transferase</fullName>
        <ecNumber evidence="3">2.7.8.-</ecNumber>
    </submittedName>
</protein>
<dbReference type="InterPro" id="IPR008278">
    <property type="entry name" value="4-PPantetheinyl_Trfase_dom"/>
</dbReference>
<dbReference type="SUPFAM" id="SSF56214">
    <property type="entry name" value="4'-phosphopantetheinyl transferase"/>
    <property type="match status" value="1"/>
</dbReference>
<dbReference type="Proteomes" id="UP001242480">
    <property type="component" value="Unassembled WGS sequence"/>
</dbReference>
<organism evidence="3 4">
    <name type="scientific">Labrys wisconsinensis</name>
    <dbReference type="NCBI Taxonomy" id="425677"/>
    <lineage>
        <taxon>Bacteria</taxon>
        <taxon>Pseudomonadati</taxon>
        <taxon>Pseudomonadota</taxon>
        <taxon>Alphaproteobacteria</taxon>
        <taxon>Hyphomicrobiales</taxon>
        <taxon>Xanthobacteraceae</taxon>
        <taxon>Labrys</taxon>
    </lineage>
</organism>
<gene>
    <name evidence="3" type="ORF">QO011_002109</name>
</gene>
<dbReference type="EMBL" id="JAUSVX010000003">
    <property type="protein sequence ID" value="MDQ0469098.1"/>
    <property type="molecule type" value="Genomic_DNA"/>
</dbReference>
<feature type="domain" description="4'-phosphopantetheinyl transferase" evidence="2">
    <location>
        <begin position="96"/>
        <end position="163"/>
    </location>
</feature>
<comment type="caution">
    <text evidence="3">The sequence shown here is derived from an EMBL/GenBank/DDBJ whole genome shotgun (WGS) entry which is preliminary data.</text>
</comment>